<reference evidence="1" key="1">
    <citation type="submission" date="2018-10" db="EMBL/GenBank/DDBJ databases">
        <authorList>
            <consortium name="PulseNet: The National Subtyping Network for Foodborne Disease Surveillance"/>
            <person name="Tarr C.L."/>
            <person name="Trees E."/>
            <person name="Katz L.S."/>
            <person name="Carleton-Romer H.A."/>
            <person name="Stroika S."/>
            <person name="Kucerova Z."/>
            <person name="Roache K.F."/>
            <person name="Sabol A.L."/>
            <person name="Besser J."/>
            <person name="Gerner-Smidt P."/>
        </authorList>
    </citation>
    <scope>NUCLEOTIDE SEQUENCE [LARGE SCALE GENOMIC DNA]</scope>
    <source>
        <strain evidence="1">PNUSAS038541</strain>
    </source>
</reference>
<organism evidence="1">
    <name type="scientific">Salmonella enterica</name>
    <name type="common">Salmonella choleraesuis</name>
    <dbReference type="NCBI Taxonomy" id="28901"/>
    <lineage>
        <taxon>Bacteria</taxon>
        <taxon>Pseudomonadati</taxon>
        <taxon>Pseudomonadota</taxon>
        <taxon>Gammaproteobacteria</taxon>
        <taxon>Enterobacterales</taxon>
        <taxon>Enterobacteriaceae</taxon>
        <taxon>Salmonella</taxon>
    </lineage>
</organism>
<dbReference type="RefSeq" id="WP_070790241.1">
    <property type="nucleotide sequence ID" value="NZ_CP075140.1"/>
</dbReference>
<evidence type="ECO:0000313" key="1">
    <source>
        <dbReference type="EMBL" id="MLW03702.1"/>
    </source>
</evidence>
<comment type="caution">
    <text evidence="1">The sequence shown here is derived from an EMBL/GenBank/DDBJ whole genome shotgun (WGS) entry which is preliminary data.</text>
</comment>
<sequence length="118" mass="12910">MERYGIQVWDENGKSTATGVTPVLILDYFQVLSGQASGTRFYPELPAGARINFFAFPSDGGSGGGGISRTNRIRGIRINGNQVIIEELPNPQAGREALPWDMSIDSELDVVVYVEKVY</sequence>
<proteinExistence type="predicted"/>
<dbReference type="EMBL" id="RVIJ01000058">
    <property type="protein sequence ID" value="MLW03702.1"/>
    <property type="molecule type" value="Genomic_DNA"/>
</dbReference>
<accession>A0A3J6AJH8</accession>
<dbReference type="AlphaFoldDB" id="A0A3J6AJH8"/>
<dbReference type="Proteomes" id="UP000885392">
    <property type="component" value="Unassembled WGS sequence"/>
</dbReference>
<protein>
    <submittedName>
        <fullName evidence="1">Uncharacterized protein</fullName>
    </submittedName>
</protein>
<name>A0A3J6AJH8_SALER</name>
<gene>
    <name evidence="1" type="ORF">EAK82_26780</name>
</gene>